<feature type="transmembrane region" description="Helical" evidence="7">
    <location>
        <begin position="35"/>
        <end position="57"/>
    </location>
</feature>
<comment type="subcellular location">
    <subcellularLocation>
        <location evidence="1 7">Cell membrane</location>
        <topology evidence="1 7">Multi-pass membrane protein</topology>
    </subcellularLocation>
</comment>
<dbReference type="Proteomes" id="UP000248646">
    <property type="component" value="Unassembled WGS sequence"/>
</dbReference>
<evidence type="ECO:0000256" key="6">
    <source>
        <dbReference type="ARBA" id="ARBA00023136"/>
    </source>
</evidence>
<keyword evidence="5 7" id="KW-1133">Transmembrane helix</keyword>
<feature type="transmembrane region" description="Helical" evidence="7">
    <location>
        <begin position="268"/>
        <end position="289"/>
    </location>
</feature>
<accession>A0A2W7MM27</accession>
<comment type="similarity">
    <text evidence="7">Belongs to the binding-protein-dependent transport system permease family.</text>
</comment>
<dbReference type="InterPro" id="IPR035906">
    <property type="entry name" value="MetI-like_sf"/>
</dbReference>
<proteinExistence type="inferred from homology"/>
<dbReference type="RefSeq" id="WP_111438787.1">
    <property type="nucleotide sequence ID" value="NZ_QKZI01000001.1"/>
</dbReference>
<dbReference type="InterPro" id="IPR000515">
    <property type="entry name" value="MetI-like"/>
</dbReference>
<organism evidence="9 10">
    <name type="scientific">Psychrobacillus insolitus</name>
    <dbReference type="NCBI Taxonomy" id="1461"/>
    <lineage>
        <taxon>Bacteria</taxon>
        <taxon>Bacillati</taxon>
        <taxon>Bacillota</taxon>
        <taxon>Bacilli</taxon>
        <taxon>Bacillales</taxon>
        <taxon>Bacillaceae</taxon>
        <taxon>Psychrobacillus</taxon>
    </lineage>
</organism>
<evidence type="ECO:0000259" key="8">
    <source>
        <dbReference type="PROSITE" id="PS50928"/>
    </source>
</evidence>
<dbReference type="GO" id="GO:0055085">
    <property type="term" value="P:transmembrane transport"/>
    <property type="evidence" value="ECO:0007669"/>
    <property type="project" value="InterPro"/>
</dbReference>
<sequence>MSEQLVNTKSQNEYAMSSPPSGFQVIIREFKKDKLAMFSLVGLFVTLLAIFIVANFIDQDQLMKVSPRDKFAEPGEKFFFGADQGGRSISGQLILGARNSITIAFFVTLITGFIGIAVGLITGYFGGWIDNIFMRIIDFFITIPSLMIIIVLVTMIPKYTVTEFIFIMSTFLWVGTARLVRSKSLTESRRDYVNASKTMGTRDTTIIFKEIMPNLSSILIVEMTLNFAGNVGLETGLSYLGFGLPPSVPSLGTLVSYANNPLILEEKWWVWLPASLLILFLMLAINYVGQAIRRSADAKQRLG</sequence>
<dbReference type="EMBL" id="QKZI01000001">
    <property type="protein sequence ID" value="PZX08197.1"/>
    <property type="molecule type" value="Genomic_DNA"/>
</dbReference>
<keyword evidence="2 7" id="KW-0813">Transport</keyword>
<keyword evidence="4 7" id="KW-0812">Transmembrane</keyword>
<evidence type="ECO:0000256" key="7">
    <source>
        <dbReference type="RuleBase" id="RU363032"/>
    </source>
</evidence>
<dbReference type="CDD" id="cd06261">
    <property type="entry name" value="TM_PBP2"/>
    <property type="match status" value="1"/>
</dbReference>
<reference evidence="9 10" key="1">
    <citation type="submission" date="2018-06" db="EMBL/GenBank/DDBJ databases">
        <title>Genomic Encyclopedia of Type Strains, Phase IV (KMG-IV): sequencing the most valuable type-strain genomes for metagenomic binning, comparative biology and taxonomic classification.</title>
        <authorList>
            <person name="Goeker M."/>
        </authorList>
    </citation>
    <scope>NUCLEOTIDE SEQUENCE [LARGE SCALE GENOMIC DNA]</scope>
    <source>
        <strain evidence="9 10">DSM 5</strain>
    </source>
</reference>
<evidence type="ECO:0000256" key="3">
    <source>
        <dbReference type="ARBA" id="ARBA00022475"/>
    </source>
</evidence>
<dbReference type="PROSITE" id="PS50928">
    <property type="entry name" value="ABC_TM1"/>
    <property type="match status" value="1"/>
</dbReference>
<feature type="transmembrane region" description="Helical" evidence="7">
    <location>
        <begin position="162"/>
        <end position="180"/>
    </location>
</feature>
<feature type="transmembrane region" description="Helical" evidence="7">
    <location>
        <begin position="137"/>
        <end position="156"/>
    </location>
</feature>
<comment type="caution">
    <text evidence="9">The sequence shown here is derived from an EMBL/GenBank/DDBJ whole genome shotgun (WGS) entry which is preliminary data.</text>
</comment>
<dbReference type="GO" id="GO:0005886">
    <property type="term" value="C:plasma membrane"/>
    <property type="evidence" value="ECO:0007669"/>
    <property type="project" value="UniProtKB-SubCell"/>
</dbReference>
<evidence type="ECO:0000313" key="10">
    <source>
        <dbReference type="Proteomes" id="UP000248646"/>
    </source>
</evidence>
<dbReference type="InterPro" id="IPR050366">
    <property type="entry name" value="BP-dependent_transpt_permease"/>
</dbReference>
<feature type="domain" description="ABC transmembrane type-1" evidence="8">
    <location>
        <begin position="97"/>
        <end position="289"/>
    </location>
</feature>
<dbReference type="AlphaFoldDB" id="A0A2W7MM27"/>
<dbReference type="SUPFAM" id="SSF161098">
    <property type="entry name" value="MetI-like"/>
    <property type="match status" value="1"/>
</dbReference>
<evidence type="ECO:0000256" key="2">
    <source>
        <dbReference type="ARBA" id="ARBA00022448"/>
    </source>
</evidence>
<protein>
    <submittedName>
        <fullName evidence="9">Peptide/nickel transport system permease protein</fullName>
    </submittedName>
</protein>
<evidence type="ECO:0000256" key="5">
    <source>
        <dbReference type="ARBA" id="ARBA00022989"/>
    </source>
</evidence>
<feature type="transmembrane region" description="Helical" evidence="7">
    <location>
        <begin position="103"/>
        <end position="125"/>
    </location>
</feature>
<dbReference type="Pfam" id="PF00528">
    <property type="entry name" value="BPD_transp_1"/>
    <property type="match status" value="1"/>
</dbReference>
<dbReference type="PANTHER" id="PTHR43386">
    <property type="entry name" value="OLIGOPEPTIDE TRANSPORT SYSTEM PERMEASE PROTEIN APPC"/>
    <property type="match status" value="1"/>
</dbReference>
<evidence type="ECO:0000313" key="9">
    <source>
        <dbReference type="EMBL" id="PZX08197.1"/>
    </source>
</evidence>
<evidence type="ECO:0000256" key="4">
    <source>
        <dbReference type="ARBA" id="ARBA00022692"/>
    </source>
</evidence>
<keyword evidence="6 7" id="KW-0472">Membrane</keyword>
<dbReference type="PANTHER" id="PTHR43386:SF1">
    <property type="entry name" value="D,D-DIPEPTIDE TRANSPORT SYSTEM PERMEASE PROTEIN DDPC-RELATED"/>
    <property type="match status" value="1"/>
</dbReference>
<evidence type="ECO:0000256" key="1">
    <source>
        <dbReference type="ARBA" id="ARBA00004651"/>
    </source>
</evidence>
<name>A0A2W7MM27_9BACI</name>
<keyword evidence="3" id="KW-1003">Cell membrane</keyword>
<keyword evidence="10" id="KW-1185">Reference proteome</keyword>
<dbReference type="OrthoDB" id="9797472at2"/>
<gene>
    <name evidence="9" type="ORF">C7437_1011321</name>
</gene>
<dbReference type="Gene3D" id="1.10.3720.10">
    <property type="entry name" value="MetI-like"/>
    <property type="match status" value="1"/>
</dbReference>